<feature type="compositionally biased region" description="Low complexity" evidence="1">
    <location>
        <begin position="85"/>
        <end position="103"/>
    </location>
</feature>
<feature type="non-terminal residue" evidence="2">
    <location>
        <position position="103"/>
    </location>
</feature>
<organism evidence="2">
    <name type="scientific">uncultured Mycobacteriales bacterium</name>
    <dbReference type="NCBI Taxonomy" id="581187"/>
    <lineage>
        <taxon>Bacteria</taxon>
        <taxon>Bacillati</taxon>
        <taxon>Actinomycetota</taxon>
        <taxon>Actinomycetes</taxon>
        <taxon>Mycobacteriales</taxon>
        <taxon>environmental samples</taxon>
    </lineage>
</organism>
<reference evidence="2" key="1">
    <citation type="submission" date="2020-02" db="EMBL/GenBank/DDBJ databases">
        <authorList>
            <person name="Meier V. D."/>
        </authorList>
    </citation>
    <scope>NUCLEOTIDE SEQUENCE</scope>
    <source>
        <strain evidence="2">AVDCRST_MAG41</strain>
    </source>
</reference>
<accession>A0A6J4HHQ1</accession>
<feature type="compositionally biased region" description="Low complexity" evidence="1">
    <location>
        <begin position="27"/>
        <end position="38"/>
    </location>
</feature>
<feature type="region of interest" description="Disordered" evidence="1">
    <location>
        <begin position="1"/>
        <end position="103"/>
    </location>
</feature>
<proteinExistence type="predicted"/>
<dbReference type="EMBL" id="CADCTP010000063">
    <property type="protein sequence ID" value="CAA9223516.1"/>
    <property type="molecule type" value="Genomic_DNA"/>
</dbReference>
<evidence type="ECO:0000256" key="1">
    <source>
        <dbReference type="SAM" id="MobiDB-lite"/>
    </source>
</evidence>
<feature type="non-terminal residue" evidence="2">
    <location>
        <position position="1"/>
    </location>
</feature>
<protein>
    <submittedName>
        <fullName evidence="2">Uncharacterized protein</fullName>
    </submittedName>
</protein>
<gene>
    <name evidence="2" type="ORF">AVDCRST_MAG41-623</name>
</gene>
<name>A0A6J4HHQ1_9ACTN</name>
<feature type="compositionally biased region" description="Low complexity" evidence="1">
    <location>
        <begin position="54"/>
        <end position="71"/>
    </location>
</feature>
<sequence>CPRCTWSPGFSRTPAAPSPLSDPCWPTSPARSTRPSPGSRRRCQVRGPPRSPARSGWRCGPRCGRSRSSSPCWPPRWAPPPVSTPPWSSAPRPVSSVPAGDRC</sequence>
<evidence type="ECO:0000313" key="2">
    <source>
        <dbReference type="EMBL" id="CAA9223516.1"/>
    </source>
</evidence>
<feature type="compositionally biased region" description="Pro residues" evidence="1">
    <location>
        <begin position="72"/>
        <end position="84"/>
    </location>
</feature>
<dbReference type="AlphaFoldDB" id="A0A6J4HHQ1"/>